<name>A0ABD0SRD7_LOXSC</name>
<accession>A0ABD0SRD7</accession>
<feature type="compositionally biased region" description="Polar residues" evidence="2">
    <location>
        <begin position="50"/>
        <end position="61"/>
    </location>
</feature>
<feature type="coiled-coil region" evidence="1">
    <location>
        <begin position="74"/>
        <end position="161"/>
    </location>
</feature>
<evidence type="ECO:0000313" key="6">
    <source>
        <dbReference type="EMBL" id="KAL0841044.1"/>
    </source>
</evidence>
<sequence>MDRLPSANRANEMYGSDSNIPAMKERQGSLSDWVNARQAKKRAVNDSDSDSSITQPASKSKTTCCAADSLSESVNSLRDDMRSVLDAIKNMQEQQDRRFSSFQKDMADVKITIRQLNKTNEEIEKSLDYLGKKYEELEDYNRECVEKLKKQENKMTDLFQRNIHLEKCNKVLEERVCILEQKELNLNIELVNVQYSQEENTIEVVKRISKELKLNPEGIEKAWRVGKAKENRDNRPIVVTLSTQEARMEWLKSRKNNVTNHAIFKNNNNSKIYINEHVTHHLRQLFWETKMKLKETYKYIWIQNARILVKKDDTDKKIHQIRFGSDIQNLLQKKPEE</sequence>
<evidence type="ECO:0000256" key="2">
    <source>
        <dbReference type="SAM" id="MobiDB-lite"/>
    </source>
</evidence>
<feature type="domain" description="FP protein C-terminal" evidence="4">
    <location>
        <begin position="279"/>
        <end position="330"/>
    </location>
</feature>
<dbReference type="Pfam" id="PF03258">
    <property type="entry name" value="Baculo_FP"/>
    <property type="match status" value="1"/>
</dbReference>
<gene>
    <name evidence="5" type="ORF">ABMA28_005040</name>
    <name evidence="6" type="ORF">ABMA28_014811</name>
</gene>
<feature type="domain" description="FP protein N-terminal" evidence="3">
    <location>
        <begin position="187"/>
        <end position="274"/>
    </location>
</feature>
<reference evidence="5 7" key="1">
    <citation type="submission" date="2024-06" db="EMBL/GenBank/DDBJ databases">
        <title>A chromosome-level genome assembly of beet webworm, Loxostege sticticalis.</title>
        <authorList>
            <person name="Zhang Y."/>
        </authorList>
    </citation>
    <scope>NUCLEOTIDE SEQUENCE [LARGE SCALE GENOMIC DNA]</scope>
    <source>
        <strain evidence="5">AQ028</strain>
        <tissue evidence="5">Male pupae</tissue>
    </source>
</reference>
<dbReference type="InterPro" id="IPR004941">
    <property type="entry name" value="FP_N"/>
</dbReference>
<dbReference type="InterPro" id="IPR057251">
    <property type="entry name" value="FP_C"/>
</dbReference>
<protein>
    <submittedName>
        <fullName evidence="5">Uncharacterized protein</fullName>
    </submittedName>
</protein>
<evidence type="ECO:0000259" key="3">
    <source>
        <dbReference type="Pfam" id="PF03258"/>
    </source>
</evidence>
<comment type="caution">
    <text evidence="5">The sequence shown here is derived from an EMBL/GenBank/DDBJ whole genome shotgun (WGS) entry which is preliminary data.</text>
</comment>
<dbReference type="Proteomes" id="UP001549921">
    <property type="component" value="Unassembled WGS sequence"/>
</dbReference>
<keyword evidence="1" id="KW-0175">Coiled coil</keyword>
<organism evidence="5 7">
    <name type="scientific">Loxostege sticticalis</name>
    <name type="common">Beet webworm moth</name>
    <dbReference type="NCBI Taxonomy" id="481309"/>
    <lineage>
        <taxon>Eukaryota</taxon>
        <taxon>Metazoa</taxon>
        <taxon>Ecdysozoa</taxon>
        <taxon>Arthropoda</taxon>
        <taxon>Hexapoda</taxon>
        <taxon>Insecta</taxon>
        <taxon>Pterygota</taxon>
        <taxon>Neoptera</taxon>
        <taxon>Endopterygota</taxon>
        <taxon>Lepidoptera</taxon>
        <taxon>Glossata</taxon>
        <taxon>Ditrysia</taxon>
        <taxon>Pyraloidea</taxon>
        <taxon>Crambidae</taxon>
        <taxon>Pyraustinae</taxon>
        <taxon>Loxostege</taxon>
    </lineage>
</organism>
<dbReference type="EMBL" id="JBEDNZ010000017">
    <property type="protein sequence ID" value="KAL0821588.1"/>
    <property type="molecule type" value="Genomic_DNA"/>
</dbReference>
<evidence type="ECO:0000259" key="4">
    <source>
        <dbReference type="Pfam" id="PF25298"/>
    </source>
</evidence>
<dbReference type="Pfam" id="PF25298">
    <property type="entry name" value="Baculo_FP_2nd"/>
    <property type="match status" value="1"/>
</dbReference>
<dbReference type="AlphaFoldDB" id="A0ABD0SRD7"/>
<evidence type="ECO:0000313" key="7">
    <source>
        <dbReference type="Proteomes" id="UP001549921"/>
    </source>
</evidence>
<dbReference type="EMBL" id="JBEDNZ010000006">
    <property type="protein sequence ID" value="KAL0841044.1"/>
    <property type="molecule type" value="Genomic_DNA"/>
</dbReference>
<evidence type="ECO:0000313" key="5">
    <source>
        <dbReference type="EMBL" id="KAL0821588.1"/>
    </source>
</evidence>
<evidence type="ECO:0000256" key="1">
    <source>
        <dbReference type="SAM" id="Coils"/>
    </source>
</evidence>
<feature type="region of interest" description="Disordered" evidence="2">
    <location>
        <begin position="1"/>
        <end position="61"/>
    </location>
</feature>
<proteinExistence type="predicted"/>